<dbReference type="AlphaFoldDB" id="A0A2B7XPI3"/>
<dbReference type="Proteomes" id="UP000224634">
    <property type="component" value="Unassembled WGS sequence"/>
</dbReference>
<feature type="domain" description="Poly(A) RNA polymerase mitochondrial-like central palm" evidence="2">
    <location>
        <begin position="239"/>
        <end position="352"/>
    </location>
</feature>
<feature type="region of interest" description="Disordered" evidence="1">
    <location>
        <begin position="557"/>
        <end position="608"/>
    </location>
</feature>
<feature type="compositionally biased region" description="Basic and acidic residues" evidence="1">
    <location>
        <begin position="154"/>
        <end position="163"/>
    </location>
</feature>
<feature type="compositionally biased region" description="Polar residues" evidence="1">
    <location>
        <begin position="592"/>
        <end position="608"/>
    </location>
</feature>
<dbReference type="STRING" id="1447883.A0A2B7XPI3"/>
<sequence>MPSPRLLCPQCLLDGGIPESGRIFLRAGRFRRPYHATIPRRSQVAASHPEINPDSLTDTLERHRYKNRQQIIRRIAARAQTPWYRLDLPQNEVSPAQPDDNARPRVDLQFPAESASQPPGAQAEFAWDLVLQSELPADLEQVSKEPVTLPGPESADKKSEKAGTRRKHRNQSQTPQPFQPYEDNTKPKLCWKVDEQGGQHVQYPWLDYLEGTGEDGISRLQDEIQAFETYMSLLPQEEAACGKVQRDTNLAFKKAGLKPPFLIGSRRTGMGVRHSDVDFLLQIKDPDRVDDDVRGPSPTRPKMLEEQEKHLTSILDCVKSSFAFTNASLIRAKVPIVAATHDATGLPIQFQCATSVPSSIYYILNYQAEFPTIRTLFVTVRMLLETHGLFGAINGSVGSYGLTMMVVAALKIGEGNYARDDIVRQLLHFLTLYKDLDTTKHGVALEPPGLFSKINPGGMIDKKSRKTAATTQELEQQHQQKPSNKILPYLRGQRSIAKRSQRLGRPDILCLQDPANFMNDLGATCVYTREVQMLFAQAHEDLTAAIKAWDGEWSPTTTAIASDNSTITPSSSSSSTTTTPDKPTNATTDTKSPYTPTASLISRTPNPTTRHQQLSLLHFALGANYEDLERVRDKIILTIDVEDEELDKAIRRRKVVEEKKEKKELEKGKGSQGGGVGVGVGLRVGVGAGGGAGLGASMGKWTVAYPAPTFQ</sequence>
<dbReference type="OrthoDB" id="273917at2759"/>
<dbReference type="EMBL" id="PDNA01000143">
    <property type="protein sequence ID" value="PGH10673.1"/>
    <property type="molecule type" value="Genomic_DNA"/>
</dbReference>
<dbReference type="GO" id="GO:0031123">
    <property type="term" value="P:RNA 3'-end processing"/>
    <property type="evidence" value="ECO:0007669"/>
    <property type="project" value="TreeGrafter"/>
</dbReference>
<evidence type="ECO:0000256" key="1">
    <source>
        <dbReference type="SAM" id="MobiDB-lite"/>
    </source>
</evidence>
<dbReference type="PANTHER" id="PTHR23092">
    <property type="entry name" value="POLY(A) RNA POLYMERASE"/>
    <property type="match status" value="1"/>
</dbReference>
<evidence type="ECO:0000313" key="3">
    <source>
        <dbReference type="EMBL" id="PGH10673.1"/>
    </source>
</evidence>
<feature type="compositionally biased region" description="Low complexity" evidence="1">
    <location>
        <begin position="561"/>
        <end position="591"/>
    </location>
</feature>
<dbReference type="GO" id="GO:0043634">
    <property type="term" value="P:polyadenylation-dependent ncRNA catabolic process"/>
    <property type="evidence" value="ECO:0007669"/>
    <property type="project" value="TreeGrafter"/>
</dbReference>
<dbReference type="InterPro" id="IPR054708">
    <property type="entry name" value="MTPAP-like_central"/>
</dbReference>
<reference evidence="3 4" key="1">
    <citation type="submission" date="2017-10" db="EMBL/GenBank/DDBJ databases">
        <title>Comparative genomics in systemic dimorphic fungi from Ajellomycetaceae.</title>
        <authorList>
            <person name="Munoz J.F."/>
            <person name="Mcewen J.G."/>
            <person name="Clay O.K."/>
            <person name="Cuomo C.A."/>
        </authorList>
    </citation>
    <scope>NUCLEOTIDE SEQUENCE [LARGE SCALE GENOMIC DNA]</scope>
    <source>
        <strain evidence="3 4">UAMH7299</strain>
    </source>
</reference>
<dbReference type="GO" id="GO:0003729">
    <property type="term" value="F:mRNA binding"/>
    <property type="evidence" value="ECO:0007669"/>
    <property type="project" value="TreeGrafter"/>
</dbReference>
<comment type="caution">
    <text evidence="3">The sequence shown here is derived from an EMBL/GenBank/DDBJ whole genome shotgun (WGS) entry which is preliminary data.</text>
</comment>
<dbReference type="GO" id="GO:0010605">
    <property type="term" value="P:negative regulation of macromolecule metabolic process"/>
    <property type="evidence" value="ECO:0007669"/>
    <property type="project" value="UniProtKB-ARBA"/>
</dbReference>
<organism evidence="3 4">
    <name type="scientific">Polytolypa hystricis (strain UAMH7299)</name>
    <dbReference type="NCBI Taxonomy" id="1447883"/>
    <lineage>
        <taxon>Eukaryota</taxon>
        <taxon>Fungi</taxon>
        <taxon>Dikarya</taxon>
        <taxon>Ascomycota</taxon>
        <taxon>Pezizomycotina</taxon>
        <taxon>Eurotiomycetes</taxon>
        <taxon>Eurotiomycetidae</taxon>
        <taxon>Onygenales</taxon>
        <taxon>Onygenales incertae sedis</taxon>
        <taxon>Polytolypa</taxon>
    </lineage>
</organism>
<name>A0A2B7XPI3_POLH7</name>
<evidence type="ECO:0000259" key="2">
    <source>
        <dbReference type="Pfam" id="PF22600"/>
    </source>
</evidence>
<gene>
    <name evidence="3" type="ORF">AJ80_07429</name>
</gene>
<protein>
    <recommendedName>
        <fullName evidence="2">Poly(A) RNA polymerase mitochondrial-like central palm domain-containing protein</fullName>
    </recommendedName>
</protein>
<feature type="compositionally biased region" description="Basic and acidic residues" evidence="1">
    <location>
        <begin position="658"/>
        <end position="669"/>
    </location>
</feature>
<dbReference type="Gene3D" id="3.30.460.10">
    <property type="entry name" value="Beta Polymerase, domain 2"/>
    <property type="match status" value="1"/>
</dbReference>
<proteinExistence type="predicted"/>
<accession>A0A2B7XPI3</accession>
<dbReference type="PANTHER" id="PTHR23092:SF50">
    <property type="entry name" value="MTF2-LIKE C-TERMINAL DOMAIN-CONTAINING PROTEIN"/>
    <property type="match status" value="1"/>
</dbReference>
<dbReference type="InterPro" id="IPR043519">
    <property type="entry name" value="NT_sf"/>
</dbReference>
<dbReference type="GO" id="GO:0005730">
    <property type="term" value="C:nucleolus"/>
    <property type="evidence" value="ECO:0007669"/>
    <property type="project" value="TreeGrafter"/>
</dbReference>
<feature type="region of interest" description="Disordered" evidence="1">
    <location>
        <begin position="658"/>
        <end position="677"/>
    </location>
</feature>
<dbReference type="GO" id="GO:1990817">
    <property type="term" value="F:poly(A) RNA polymerase activity"/>
    <property type="evidence" value="ECO:0007669"/>
    <property type="project" value="InterPro"/>
</dbReference>
<evidence type="ECO:0000313" key="4">
    <source>
        <dbReference type="Proteomes" id="UP000224634"/>
    </source>
</evidence>
<feature type="region of interest" description="Disordered" evidence="1">
    <location>
        <begin position="142"/>
        <end position="185"/>
    </location>
</feature>
<dbReference type="SUPFAM" id="SSF81301">
    <property type="entry name" value="Nucleotidyltransferase"/>
    <property type="match status" value="1"/>
</dbReference>
<dbReference type="Pfam" id="PF22600">
    <property type="entry name" value="MTPAP-like_central"/>
    <property type="match status" value="1"/>
</dbReference>
<feature type="region of interest" description="Disordered" evidence="1">
    <location>
        <begin position="463"/>
        <end position="484"/>
    </location>
</feature>
<dbReference type="Gene3D" id="1.10.1410.10">
    <property type="match status" value="1"/>
</dbReference>
<feature type="compositionally biased region" description="Polar residues" evidence="1">
    <location>
        <begin position="467"/>
        <end position="483"/>
    </location>
</feature>
<dbReference type="SUPFAM" id="SSF81631">
    <property type="entry name" value="PAP/OAS1 substrate-binding domain"/>
    <property type="match status" value="1"/>
</dbReference>
<keyword evidence="4" id="KW-1185">Reference proteome</keyword>
<dbReference type="InterPro" id="IPR045862">
    <property type="entry name" value="Trf4-like"/>
</dbReference>
<dbReference type="GO" id="GO:0031499">
    <property type="term" value="C:TRAMP complex"/>
    <property type="evidence" value="ECO:0007669"/>
    <property type="project" value="TreeGrafter"/>
</dbReference>